<evidence type="ECO:0000313" key="2">
    <source>
        <dbReference type="Proteomes" id="UP000550508"/>
    </source>
</evidence>
<reference evidence="1 2" key="1">
    <citation type="submission" date="2020-05" db="EMBL/GenBank/DDBJ databases">
        <authorList>
            <person name="Kim M.K."/>
        </authorList>
    </citation>
    <scope>NUCLEOTIDE SEQUENCE [LARGE SCALE GENOMIC DNA]</scope>
    <source>
        <strain evidence="1 2">BT25</strain>
    </source>
</reference>
<proteinExistence type="predicted"/>
<sequence>MRILRAGAHKRMPWKNGAGVTTEIAIAPEGAAIDSFDWRISMAKVPDSGPFSAFAGIDRVLAVLDGAMNLQVGAGTPVKLDSTSRAIPFPGDIPTRADVIETVTDLNVMVRRGRFTARVTLLERQELTAEAKETFLLLRSKAALHTGETVEIDDVIHLARGETLAFVRIPESCWLIEINAS</sequence>
<organism evidence="1 2">
    <name type="scientific">Phyllobacterium pellucidum</name>
    <dbReference type="NCBI Taxonomy" id="2740464"/>
    <lineage>
        <taxon>Bacteria</taxon>
        <taxon>Pseudomonadati</taxon>
        <taxon>Pseudomonadota</taxon>
        <taxon>Alphaproteobacteria</taxon>
        <taxon>Hyphomicrobiales</taxon>
        <taxon>Phyllobacteriaceae</taxon>
        <taxon>Phyllobacterium</taxon>
    </lineage>
</organism>
<protein>
    <submittedName>
        <fullName evidence="1">HutD family protein</fullName>
    </submittedName>
</protein>
<evidence type="ECO:0000313" key="1">
    <source>
        <dbReference type="EMBL" id="NTS30988.1"/>
    </source>
</evidence>
<dbReference type="CDD" id="cd20293">
    <property type="entry name" value="cupin_HutD_N"/>
    <property type="match status" value="1"/>
</dbReference>
<dbReference type="Gene3D" id="2.60.120.10">
    <property type="entry name" value="Jelly Rolls"/>
    <property type="match status" value="1"/>
</dbReference>
<dbReference type="InterPro" id="IPR010282">
    <property type="entry name" value="Uncharacterised_HutD/Ves"/>
</dbReference>
<gene>
    <name evidence="1" type="ORF">HQ945_06955</name>
</gene>
<dbReference type="Pfam" id="PF05962">
    <property type="entry name" value="HutD"/>
    <property type="match status" value="1"/>
</dbReference>
<keyword evidence="2" id="KW-1185">Reference proteome</keyword>
<dbReference type="AlphaFoldDB" id="A0A849VM75"/>
<dbReference type="InterPro" id="IPR014710">
    <property type="entry name" value="RmlC-like_jellyroll"/>
</dbReference>
<comment type="caution">
    <text evidence="1">The sequence shown here is derived from an EMBL/GenBank/DDBJ whole genome shotgun (WGS) entry which is preliminary data.</text>
</comment>
<dbReference type="PANTHER" id="PTHR37943:SF1">
    <property type="entry name" value="PROTEIN VES"/>
    <property type="match status" value="1"/>
</dbReference>
<dbReference type="EMBL" id="JABUMX010000001">
    <property type="protein sequence ID" value="NTS30988.1"/>
    <property type="molecule type" value="Genomic_DNA"/>
</dbReference>
<dbReference type="InterPro" id="IPR011051">
    <property type="entry name" value="RmlC_Cupin_sf"/>
</dbReference>
<name>A0A849VM75_9HYPH</name>
<accession>A0A849VM75</accession>
<dbReference type="PANTHER" id="PTHR37943">
    <property type="entry name" value="PROTEIN VES"/>
    <property type="match status" value="1"/>
</dbReference>
<dbReference type="Proteomes" id="UP000550508">
    <property type="component" value="Unassembled WGS sequence"/>
</dbReference>
<dbReference type="SUPFAM" id="SSF51182">
    <property type="entry name" value="RmlC-like cupins"/>
    <property type="match status" value="1"/>
</dbReference>
<dbReference type="RefSeq" id="WP_113281188.1">
    <property type="nucleotide sequence ID" value="NZ_JABUMX010000001.1"/>
</dbReference>